<organism evidence="8 9">
    <name type="scientific">Carpediemonas membranifera</name>
    <dbReference type="NCBI Taxonomy" id="201153"/>
    <lineage>
        <taxon>Eukaryota</taxon>
        <taxon>Metamonada</taxon>
        <taxon>Carpediemonas-like organisms</taxon>
        <taxon>Carpediemonas</taxon>
    </lineage>
</organism>
<dbReference type="EMBL" id="JAHDYR010000016">
    <property type="protein sequence ID" value="KAG9394203.1"/>
    <property type="molecule type" value="Genomic_DNA"/>
</dbReference>
<keyword evidence="2 7" id="KW-0813">Transport</keyword>
<comment type="caution">
    <text evidence="8">The sequence shown here is derived from an EMBL/GenBank/DDBJ whole genome shotgun (WGS) entry which is preliminary data.</text>
</comment>
<keyword evidence="4" id="KW-0677">Repeat</keyword>
<feature type="repeat" description="Solcar" evidence="6">
    <location>
        <begin position="99"/>
        <end position="186"/>
    </location>
</feature>
<dbReference type="GO" id="GO:0055085">
    <property type="term" value="P:transmembrane transport"/>
    <property type="evidence" value="ECO:0007669"/>
    <property type="project" value="InterPro"/>
</dbReference>
<reference evidence="8" key="1">
    <citation type="submission" date="2021-05" db="EMBL/GenBank/DDBJ databases">
        <title>A free-living protist that lacks canonical eukaryotic 1 DNA replication and segregation systems.</title>
        <authorList>
            <person name="Salas-Leiva D.E."/>
            <person name="Tromer E.C."/>
            <person name="Curtis B.A."/>
            <person name="Jerlstrom-Hultqvist J."/>
            <person name="Kolisko M."/>
            <person name="Yi Z."/>
            <person name="Salas-Leiva J.S."/>
            <person name="Gallot-Lavallee L."/>
            <person name="Kops G.J.P.L."/>
            <person name="Archibald J.M."/>
            <person name="Simpson A.G.B."/>
            <person name="Roger A.J."/>
        </authorList>
    </citation>
    <scope>NUCLEOTIDE SEQUENCE</scope>
    <source>
        <strain evidence="8">BICM</strain>
    </source>
</reference>
<evidence type="ECO:0000256" key="7">
    <source>
        <dbReference type="RuleBase" id="RU000488"/>
    </source>
</evidence>
<evidence type="ECO:0000256" key="2">
    <source>
        <dbReference type="ARBA" id="ARBA00022448"/>
    </source>
</evidence>
<keyword evidence="3 6" id="KW-0812">Transmembrane</keyword>
<comment type="subcellular location">
    <subcellularLocation>
        <location evidence="1">Membrane</location>
        <topology evidence="1">Multi-pass membrane protein</topology>
    </subcellularLocation>
</comment>
<evidence type="ECO:0000256" key="4">
    <source>
        <dbReference type="ARBA" id="ARBA00022737"/>
    </source>
</evidence>
<protein>
    <submittedName>
        <fullName evidence="8">Hydrogenosomal membrane protein 31-like</fullName>
    </submittedName>
</protein>
<dbReference type="OrthoDB" id="270584at2759"/>
<comment type="similarity">
    <text evidence="7">Belongs to the mitochondrial carrier (TC 2.A.29) family.</text>
</comment>
<dbReference type="AlphaFoldDB" id="A0A8J6B2A5"/>
<evidence type="ECO:0000313" key="8">
    <source>
        <dbReference type="EMBL" id="KAG9394203.1"/>
    </source>
</evidence>
<dbReference type="Gene3D" id="1.50.40.10">
    <property type="entry name" value="Mitochondrial carrier domain"/>
    <property type="match status" value="1"/>
</dbReference>
<proteinExistence type="inferred from homology"/>
<feature type="repeat" description="Solcar" evidence="6">
    <location>
        <begin position="8"/>
        <end position="91"/>
    </location>
</feature>
<name>A0A8J6B2A5_9EUKA</name>
<evidence type="ECO:0000313" key="9">
    <source>
        <dbReference type="Proteomes" id="UP000717585"/>
    </source>
</evidence>
<keyword evidence="5 6" id="KW-0472">Membrane</keyword>
<accession>A0A8J6B2A5</accession>
<dbReference type="SUPFAM" id="SSF103506">
    <property type="entry name" value="Mitochondrial carrier"/>
    <property type="match status" value="1"/>
</dbReference>
<dbReference type="PRINTS" id="PR00926">
    <property type="entry name" value="MITOCARRIER"/>
</dbReference>
<evidence type="ECO:0000256" key="6">
    <source>
        <dbReference type="PROSITE-ProRule" id="PRU00282"/>
    </source>
</evidence>
<sequence>MAKSKGSLTTFQYLLAGGIAGAVSRTITSPLDVVKILFQTGSQYDSMADAIRSIMAKEGVAGLWKGNGIALLRIAPYSAVKFTAFERYSPYFQDANGRLTPGRKLVCGALAGMSAVAATYPLDVVKMRLTVQSAENPVYHGVLHAFYKIGKDEGLKGFFAGLTNTLIGTIPYEGGQFMAYNMIQDYWKDSIGRPMKVYEQLLAGCAAGAFAQTISYPFDTVRKMQAIYPQKYHGVLQSFAVIMKESGPTGFYKGTTANLIKVLPFAALSFATFEQTKRALELYNKSQKAKQMKADVTKVVADKATDAKKAAKKAVKK</sequence>
<keyword evidence="9" id="KW-1185">Reference proteome</keyword>
<dbReference type="Proteomes" id="UP000717585">
    <property type="component" value="Unassembled WGS sequence"/>
</dbReference>
<dbReference type="GO" id="GO:0016020">
    <property type="term" value="C:membrane"/>
    <property type="evidence" value="ECO:0007669"/>
    <property type="project" value="UniProtKB-SubCell"/>
</dbReference>
<evidence type="ECO:0000256" key="3">
    <source>
        <dbReference type="ARBA" id="ARBA00022692"/>
    </source>
</evidence>
<feature type="repeat" description="Solcar" evidence="6">
    <location>
        <begin position="195"/>
        <end position="279"/>
    </location>
</feature>
<evidence type="ECO:0000256" key="5">
    <source>
        <dbReference type="ARBA" id="ARBA00023136"/>
    </source>
</evidence>
<dbReference type="Pfam" id="PF00153">
    <property type="entry name" value="Mito_carr"/>
    <property type="match status" value="3"/>
</dbReference>
<dbReference type="PANTHER" id="PTHR24089">
    <property type="entry name" value="SOLUTE CARRIER FAMILY 25"/>
    <property type="match status" value="1"/>
</dbReference>
<gene>
    <name evidence="8" type="ORF">J8273_4305</name>
</gene>
<evidence type="ECO:0000256" key="1">
    <source>
        <dbReference type="ARBA" id="ARBA00004141"/>
    </source>
</evidence>
<dbReference type="InterPro" id="IPR018108">
    <property type="entry name" value="MCP_transmembrane"/>
</dbReference>
<dbReference type="InterPro" id="IPR023395">
    <property type="entry name" value="MCP_dom_sf"/>
</dbReference>
<dbReference type="PROSITE" id="PS50920">
    <property type="entry name" value="SOLCAR"/>
    <property type="match status" value="3"/>
</dbReference>
<dbReference type="InterPro" id="IPR002067">
    <property type="entry name" value="MCP"/>
</dbReference>